<accession>A0A1H6JF55</accession>
<evidence type="ECO:0000313" key="3">
    <source>
        <dbReference type="Proteomes" id="UP000199215"/>
    </source>
</evidence>
<keyword evidence="1" id="KW-0175">Coiled coil</keyword>
<dbReference type="STRING" id="1267564.SAMN05192561_11249"/>
<dbReference type="SUPFAM" id="SSF46785">
    <property type="entry name" value="Winged helix' DNA-binding domain"/>
    <property type="match status" value="1"/>
</dbReference>
<dbReference type="OrthoDB" id="337285at2157"/>
<proteinExistence type="predicted"/>
<dbReference type="GO" id="GO:0003677">
    <property type="term" value="F:DNA binding"/>
    <property type="evidence" value="ECO:0007669"/>
    <property type="project" value="UniProtKB-KW"/>
</dbReference>
<dbReference type="InterPro" id="IPR036388">
    <property type="entry name" value="WH-like_DNA-bd_sf"/>
</dbReference>
<evidence type="ECO:0000256" key="1">
    <source>
        <dbReference type="SAM" id="Coils"/>
    </source>
</evidence>
<name>A0A1H6JF55_9EURY</name>
<dbReference type="Pfam" id="PF13412">
    <property type="entry name" value="HTH_24"/>
    <property type="match status" value="1"/>
</dbReference>
<evidence type="ECO:0000313" key="2">
    <source>
        <dbReference type="EMBL" id="SEH60890.1"/>
    </source>
</evidence>
<dbReference type="Gene3D" id="1.10.10.10">
    <property type="entry name" value="Winged helix-like DNA-binding domain superfamily/Winged helix DNA-binding domain"/>
    <property type="match status" value="1"/>
</dbReference>
<dbReference type="RefSeq" id="WP_143040888.1">
    <property type="nucleotide sequence ID" value="NZ_FNWU01000012.1"/>
</dbReference>
<dbReference type="AlphaFoldDB" id="A0A1H6JF55"/>
<feature type="coiled-coil region" evidence="1">
    <location>
        <begin position="75"/>
        <end position="109"/>
    </location>
</feature>
<gene>
    <name evidence="2" type="ORF">SAMN05192561_11249</name>
</gene>
<dbReference type="Proteomes" id="UP000199215">
    <property type="component" value="Unassembled WGS sequence"/>
</dbReference>
<protein>
    <submittedName>
        <fullName evidence="2">Winged helix-turn-helix DNA-binding</fullName>
    </submittedName>
</protein>
<dbReference type="EMBL" id="FNWU01000012">
    <property type="protein sequence ID" value="SEH60890.1"/>
    <property type="molecule type" value="Genomic_DNA"/>
</dbReference>
<dbReference type="InterPro" id="IPR036390">
    <property type="entry name" value="WH_DNA-bd_sf"/>
</dbReference>
<keyword evidence="2" id="KW-0238">DNA-binding</keyword>
<keyword evidence="3" id="KW-1185">Reference proteome</keyword>
<reference evidence="2 3" key="1">
    <citation type="submission" date="2016-10" db="EMBL/GenBank/DDBJ databases">
        <authorList>
            <person name="de Groot N.N."/>
        </authorList>
    </citation>
    <scope>NUCLEOTIDE SEQUENCE [LARGE SCALE GENOMIC DNA]</scope>
    <source>
        <strain evidence="2 3">IBRC-M10418</strain>
    </source>
</reference>
<organism evidence="2 3">
    <name type="scientific">Halopenitus malekzadehii</name>
    <dbReference type="NCBI Taxonomy" id="1267564"/>
    <lineage>
        <taxon>Archaea</taxon>
        <taxon>Methanobacteriati</taxon>
        <taxon>Methanobacteriota</taxon>
        <taxon>Stenosarchaea group</taxon>
        <taxon>Halobacteria</taxon>
        <taxon>Halobacteriales</taxon>
        <taxon>Haloferacaceae</taxon>
        <taxon>Halopenitus</taxon>
    </lineage>
</organism>
<sequence length="135" mass="15124">MSVTSKVAHELNDADKLILDELAEGRNLSQNLANELGYSRQYIHNRLQMLKAADYVKNVGGGLYELVDDPRGGDVGERQDELDQLRDRIVELEERIDEAFEAAEATVEAIENVNGDDAHERAKEVVTALKEEVDE</sequence>